<feature type="domain" description="Transposable element P transposase-like RNase H" evidence="2">
    <location>
        <begin position="156"/>
        <end position="290"/>
    </location>
</feature>
<feature type="compositionally biased region" description="Polar residues" evidence="1">
    <location>
        <begin position="490"/>
        <end position="506"/>
    </location>
</feature>
<evidence type="ECO:0000259" key="2">
    <source>
        <dbReference type="Pfam" id="PF21787"/>
    </source>
</evidence>
<gene>
    <name evidence="3" type="ORF">ILUMI_10911</name>
</gene>
<dbReference type="AlphaFoldDB" id="A0A8K0D1H2"/>
<evidence type="ECO:0000313" key="3">
    <source>
        <dbReference type="EMBL" id="KAF2895262.1"/>
    </source>
</evidence>
<comment type="caution">
    <text evidence="3">The sequence shown here is derived from an EMBL/GenBank/DDBJ whole genome shotgun (WGS) entry which is preliminary data.</text>
</comment>
<evidence type="ECO:0000256" key="1">
    <source>
        <dbReference type="SAM" id="MobiDB-lite"/>
    </source>
</evidence>
<keyword evidence="4" id="KW-1185">Reference proteome</keyword>
<feature type="region of interest" description="Disordered" evidence="1">
    <location>
        <begin position="477"/>
        <end position="514"/>
    </location>
</feature>
<protein>
    <recommendedName>
        <fullName evidence="2">Transposable element P transposase-like RNase H domain-containing protein</fullName>
    </recommendedName>
</protein>
<proteinExistence type="predicted"/>
<dbReference type="Proteomes" id="UP000801492">
    <property type="component" value="Unassembled WGS sequence"/>
</dbReference>
<sequence>MTRRISHCAVANYNTKYDDKISFSRFPKADINSISQEVAGPSCSKTQLLPLEVSVLEGVFKVYYLQKQTLQACSANTTRKNKLRRRILKLARKNKVLLSKASPLKTEVTAEGFKELCVKLLPENAVAKFVKARVDLKNKPPTGRRSLQRRTQNVNFKPGCNDFVFAALKLKLSSMSEKEKCCTICIDEMSLKSALFYDVSREEIIEFHNKGDRNKFLPAQSVIVIMVRGIHKNFKQSLCYFFTKTMCKGEQFKSITLNCTEKIQIESGDNVRAVVSDPESNFRELVKSLGISAEKPCQASDSNTADDAEEWPTLKLPERHAEFAELLNQRRNKALTIYSLTANYIHPYPFIKQRSGAADVTCEKCRTEFNVGHGGASDIEKHLKSEKHRFSDQAAASSSSMLSIFKRTDLSTSKDLDIAAAEEKSPQPKQKKARFLRISAVGKAIDKLDAIAEQNANRDNEFDHFCRSLAVQLKNMPRPCRDMPGKTAKKSTPSPYTAYSNNSEPSVSAPIQEERYEEGSYDILSEAFSVIHNM</sequence>
<organism evidence="3 4">
    <name type="scientific">Ignelater luminosus</name>
    <name type="common">Cucubano</name>
    <name type="synonym">Pyrophorus luminosus</name>
    <dbReference type="NCBI Taxonomy" id="2038154"/>
    <lineage>
        <taxon>Eukaryota</taxon>
        <taxon>Metazoa</taxon>
        <taxon>Ecdysozoa</taxon>
        <taxon>Arthropoda</taxon>
        <taxon>Hexapoda</taxon>
        <taxon>Insecta</taxon>
        <taxon>Pterygota</taxon>
        <taxon>Neoptera</taxon>
        <taxon>Endopterygota</taxon>
        <taxon>Coleoptera</taxon>
        <taxon>Polyphaga</taxon>
        <taxon>Elateriformia</taxon>
        <taxon>Elateroidea</taxon>
        <taxon>Elateridae</taxon>
        <taxon>Agrypninae</taxon>
        <taxon>Pyrophorini</taxon>
        <taxon>Ignelater</taxon>
    </lineage>
</organism>
<evidence type="ECO:0000313" key="4">
    <source>
        <dbReference type="Proteomes" id="UP000801492"/>
    </source>
</evidence>
<dbReference type="Pfam" id="PF21787">
    <property type="entry name" value="TNP-like_RNaseH_N"/>
    <property type="match status" value="1"/>
</dbReference>
<reference evidence="3" key="1">
    <citation type="submission" date="2019-08" db="EMBL/GenBank/DDBJ databases">
        <title>The genome of the North American firefly Photinus pyralis.</title>
        <authorList>
            <consortium name="Photinus pyralis genome working group"/>
            <person name="Fallon T.R."/>
            <person name="Sander Lower S.E."/>
            <person name="Weng J.-K."/>
        </authorList>
    </citation>
    <scope>NUCLEOTIDE SEQUENCE</scope>
    <source>
        <strain evidence="3">TRF0915ILg1</strain>
        <tissue evidence="3">Whole body</tissue>
    </source>
</reference>
<dbReference type="InterPro" id="IPR048365">
    <property type="entry name" value="TNP-like_RNaseH_N"/>
</dbReference>
<name>A0A8K0D1H2_IGNLU</name>
<dbReference type="EMBL" id="VTPC01006081">
    <property type="protein sequence ID" value="KAF2895262.1"/>
    <property type="molecule type" value="Genomic_DNA"/>
</dbReference>
<accession>A0A8K0D1H2</accession>
<dbReference type="OrthoDB" id="8190203at2759"/>